<organism evidence="3 4">
    <name type="scientific">Sorlinia euscelidii</name>
    <dbReference type="NCBI Taxonomy" id="3081148"/>
    <lineage>
        <taxon>Bacteria</taxon>
        <taxon>Pseudomonadati</taxon>
        <taxon>Pseudomonadota</taxon>
        <taxon>Alphaproteobacteria</taxon>
        <taxon>Acetobacterales</taxon>
        <taxon>Acetobacteraceae</taxon>
        <taxon>Sorlinia</taxon>
    </lineage>
</organism>
<dbReference type="Gene3D" id="2.10.260.10">
    <property type="match status" value="1"/>
</dbReference>
<dbReference type="SMART" id="SM00966">
    <property type="entry name" value="SpoVT_AbrB"/>
    <property type="match status" value="1"/>
</dbReference>
<sequence>MRSIVRKWGNSAAIRLPAHLLESAGLLVNRPVEILREEGRIIIQAAQPEPLSLNNLVDAITEDNCHDETDFGPGIGKEVW</sequence>
<proteinExistence type="predicted"/>
<dbReference type="Proteomes" id="UP001312908">
    <property type="component" value="Unassembled WGS sequence"/>
</dbReference>
<dbReference type="Pfam" id="PF04014">
    <property type="entry name" value="MazE_antitoxin"/>
    <property type="match status" value="1"/>
</dbReference>
<evidence type="ECO:0000256" key="1">
    <source>
        <dbReference type="PROSITE-ProRule" id="PRU01076"/>
    </source>
</evidence>
<comment type="caution">
    <text evidence="3">The sequence shown here is derived from an EMBL/GenBank/DDBJ whole genome shotgun (WGS) entry which is preliminary data.</text>
</comment>
<dbReference type="SUPFAM" id="SSF89447">
    <property type="entry name" value="AbrB/MazE/MraZ-like"/>
    <property type="match status" value="1"/>
</dbReference>
<keyword evidence="4" id="KW-1185">Reference proteome</keyword>
<dbReference type="InterPro" id="IPR037914">
    <property type="entry name" value="SpoVT-AbrB_sf"/>
</dbReference>
<reference evidence="3 4" key="1">
    <citation type="submission" date="2023-10" db="EMBL/GenBank/DDBJ databases">
        <title>Sorlinia euscelidii gen. nov., sp. nov., an acetic acid bacteria isolated from the gut of Euscelidius variegatus emitter.</title>
        <authorList>
            <person name="Michoud G."/>
            <person name="Marasco R."/>
            <person name="Seferji K."/>
            <person name="Gonella E."/>
            <person name="Garuglieri E."/>
            <person name="Alma A."/>
            <person name="Mapelli F."/>
            <person name="Borin S."/>
            <person name="Daffonchio D."/>
            <person name="Crotti E."/>
        </authorList>
    </citation>
    <scope>NUCLEOTIDE SEQUENCE [LARGE SCALE GENOMIC DNA]</scope>
    <source>
        <strain evidence="3 4">EV16P</strain>
    </source>
</reference>
<keyword evidence="1" id="KW-0238">DNA-binding</keyword>
<dbReference type="RefSeq" id="WP_394819196.1">
    <property type="nucleotide sequence ID" value="NZ_JAWJZY010000002.1"/>
</dbReference>
<protein>
    <submittedName>
        <fullName evidence="3">Antitoxin MazE</fullName>
    </submittedName>
</protein>
<dbReference type="PROSITE" id="PS51740">
    <property type="entry name" value="SPOVT_ABRB"/>
    <property type="match status" value="1"/>
</dbReference>
<evidence type="ECO:0000313" key="4">
    <source>
        <dbReference type="Proteomes" id="UP001312908"/>
    </source>
</evidence>
<feature type="domain" description="SpoVT-AbrB" evidence="2">
    <location>
        <begin position="3"/>
        <end position="48"/>
    </location>
</feature>
<dbReference type="EMBL" id="JAWJZY010000002">
    <property type="protein sequence ID" value="MEE8658245.1"/>
    <property type="molecule type" value="Genomic_DNA"/>
</dbReference>
<name>A0ABU7U3T1_9PROT</name>
<accession>A0ABU7U3T1</accession>
<gene>
    <name evidence="3" type="primary">mazE</name>
    <name evidence="3" type="ORF">DOFOFD_04390</name>
</gene>
<dbReference type="PANTHER" id="PTHR40516">
    <property type="entry name" value="ANTITOXIN CHPS-RELATED"/>
    <property type="match status" value="1"/>
</dbReference>
<dbReference type="PANTHER" id="PTHR40516:SF1">
    <property type="entry name" value="ANTITOXIN CHPS-RELATED"/>
    <property type="match status" value="1"/>
</dbReference>
<evidence type="ECO:0000313" key="3">
    <source>
        <dbReference type="EMBL" id="MEE8658245.1"/>
    </source>
</evidence>
<evidence type="ECO:0000259" key="2">
    <source>
        <dbReference type="PROSITE" id="PS51740"/>
    </source>
</evidence>
<dbReference type="InterPro" id="IPR039052">
    <property type="entry name" value="Antitox_PemI-like"/>
</dbReference>
<dbReference type="InterPro" id="IPR007159">
    <property type="entry name" value="SpoVT-AbrB_dom"/>
</dbReference>